<dbReference type="OMA" id="PMPRDSQ"/>
<feature type="region of interest" description="Disordered" evidence="1">
    <location>
        <begin position="1"/>
        <end position="85"/>
    </location>
</feature>
<feature type="non-terminal residue" evidence="2">
    <location>
        <position position="764"/>
    </location>
</feature>
<feature type="compositionally biased region" description="Low complexity" evidence="1">
    <location>
        <begin position="599"/>
        <end position="614"/>
    </location>
</feature>
<feature type="region of interest" description="Disordered" evidence="1">
    <location>
        <begin position="369"/>
        <end position="764"/>
    </location>
</feature>
<dbReference type="HOGENOM" id="CLU_365305_0_0_1"/>
<feature type="compositionally biased region" description="Basic and acidic residues" evidence="1">
    <location>
        <begin position="504"/>
        <end position="521"/>
    </location>
</feature>
<accession>D8QEP9</accession>
<gene>
    <name evidence="2" type="ORF">SCHCODRAFT_112334</name>
</gene>
<feature type="compositionally biased region" description="Basic and acidic residues" evidence="1">
    <location>
        <begin position="690"/>
        <end position="700"/>
    </location>
</feature>
<feature type="compositionally biased region" description="Polar residues" evidence="1">
    <location>
        <begin position="71"/>
        <end position="84"/>
    </location>
</feature>
<feature type="compositionally biased region" description="Polar residues" evidence="1">
    <location>
        <begin position="535"/>
        <end position="552"/>
    </location>
</feature>
<evidence type="ECO:0000313" key="3">
    <source>
        <dbReference type="Proteomes" id="UP000007431"/>
    </source>
</evidence>
<dbReference type="InParanoid" id="D8QEP9"/>
<feature type="compositionally biased region" description="Basic residues" evidence="1">
    <location>
        <begin position="701"/>
        <end position="711"/>
    </location>
</feature>
<feature type="compositionally biased region" description="Basic and acidic residues" evidence="1">
    <location>
        <begin position="554"/>
        <end position="575"/>
    </location>
</feature>
<protein>
    <submittedName>
        <fullName evidence="2">Uncharacterized protein</fullName>
    </submittedName>
</protein>
<sequence length="764" mass="84454">MPPKKRKKAKTTPEAANDSASARGASSKAKGSAEAYSDAEDVSGGDKKQATIGKDAKTPTTQRREQWVAAQENNKTPLTNTRPARNTKLRKKVFDLVGRVSCVVTGLRFHPHFLHVAHIVSRSLSWTHRHWFEALRDDIGISVKKGKHLLKILNLDTSVNQEILCAWLHLLFDGTSVRKNIGQGPIAFVPKKLLEILNNIVNNKGKKNYRELAPDAVYEYELWCFENTNYFLGRYTDAERNYDHLAKEPQVQENVKEDIQLDEEHPVEETGEVGTDHASAVIDPEEVPLDKSFHNGNCDPMILEVGKQKFTFWSPLNPYLATFDLMVKMNYRMKRRDLRRILPPEWRALYDKEMKPKTEHWFPTEAEALAKRKAAAAQQRQPQGRTTENSNRDEDHGASTTGEDPVAPPSPEQADGSAETSASPPSSSPPPDEPSNSSPLGPGLTHFDRAADASVRVQQLDLSAADACRDSSPTAPPSRQASPPVLPEAAFDGDGASAPLPILDRAEDEARNTKSMPERPRQIKGLPKRKGKSNPAPTTSTHPAKNQRQLPSQDDERLPEHTSAREAKAPDKEQEPPDADNDANATPAPVPKAPDKTKPTTSPPSDSNDSLDAPRASLLHQGASTTLSRAPKAPDKARGAKGPIPSMPPPLAGPSSSSAQTTERRQTRAAAKRALEETNAQGADTTEPEPPDRPADAPERSHKKRRVNTRNRPKDPQIERDHDPPESSKDVPHVHVQHRLEEPDIERDHDPPNVNKSRRRGKDR</sequence>
<evidence type="ECO:0000313" key="2">
    <source>
        <dbReference type="EMBL" id="EFI93887.1"/>
    </source>
</evidence>
<feature type="compositionally biased region" description="Basic and acidic residues" evidence="1">
    <location>
        <begin position="712"/>
        <end position="751"/>
    </location>
</feature>
<reference evidence="2 3" key="1">
    <citation type="journal article" date="2010" name="Nat. Biotechnol.">
        <title>Genome sequence of the model mushroom Schizophyllum commune.</title>
        <authorList>
            <person name="Ohm R.A."/>
            <person name="de Jong J.F."/>
            <person name="Lugones L.G."/>
            <person name="Aerts A."/>
            <person name="Kothe E."/>
            <person name="Stajich J.E."/>
            <person name="de Vries R.P."/>
            <person name="Record E."/>
            <person name="Levasseur A."/>
            <person name="Baker S.E."/>
            <person name="Bartholomew K.A."/>
            <person name="Coutinho P.M."/>
            <person name="Erdmann S."/>
            <person name="Fowler T.J."/>
            <person name="Gathman A.C."/>
            <person name="Lombard V."/>
            <person name="Henrissat B."/>
            <person name="Knabe N."/>
            <person name="Kuees U."/>
            <person name="Lilly W.W."/>
            <person name="Lindquist E."/>
            <person name="Lucas S."/>
            <person name="Magnuson J.K."/>
            <person name="Piumi F."/>
            <person name="Raudaskoski M."/>
            <person name="Salamov A."/>
            <person name="Schmutz J."/>
            <person name="Schwarze F.W.M.R."/>
            <person name="vanKuyk P.A."/>
            <person name="Horton J.S."/>
            <person name="Grigoriev I.V."/>
            <person name="Woesten H.A.B."/>
        </authorList>
    </citation>
    <scope>NUCLEOTIDE SEQUENCE [LARGE SCALE GENOMIC DNA]</scope>
    <source>
        <strain evidence="3">H4-8 / FGSC 9210</strain>
    </source>
</reference>
<dbReference type="VEuPathDB" id="FungiDB:SCHCODRAFT_02586965"/>
<organism evidence="3">
    <name type="scientific">Schizophyllum commune (strain H4-8 / FGSC 9210)</name>
    <name type="common">Split gill fungus</name>
    <dbReference type="NCBI Taxonomy" id="578458"/>
    <lineage>
        <taxon>Eukaryota</taxon>
        <taxon>Fungi</taxon>
        <taxon>Dikarya</taxon>
        <taxon>Basidiomycota</taxon>
        <taxon>Agaricomycotina</taxon>
        <taxon>Agaricomycetes</taxon>
        <taxon>Agaricomycetidae</taxon>
        <taxon>Agaricales</taxon>
        <taxon>Schizophyllaceae</taxon>
        <taxon>Schizophyllum</taxon>
    </lineage>
</organism>
<feature type="compositionally biased region" description="Polar residues" evidence="1">
    <location>
        <begin position="471"/>
        <end position="481"/>
    </location>
</feature>
<dbReference type="Proteomes" id="UP000007431">
    <property type="component" value="Unassembled WGS sequence"/>
</dbReference>
<name>D8QEP9_SCHCM</name>
<dbReference type="AlphaFoldDB" id="D8QEP9"/>
<evidence type="ECO:0000256" key="1">
    <source>
        <dbReference type="SAM" id="MobiDB-lite"/>
    </source>
</evidence>
<dbReference type="EMBL" id="GL377310">
    <property type="protein sequence ID" value="EFI93887.1"/>
    <property type="molecule type" value="Genomic_DNA"/>
</dbReference>
<feature type="compositionally biased region" description="Basic and acidic residues" evidence="1">
    <location>
        <begin position="44"/>
        <end position="66"/>
    </location>
</feature>
<feature type="compositionally biased region" description="Low complexity" evidence="1">
    <location>
        <begin position="12"/>
        <end position="36"/>
    </location>
</feature>
<feature type="compositionally biased region" description="Basic residues" evidence="1">
    <location>
        <begin position="1"/>
        <end position="10"/>
    </location>
</feature>
<proteinExistence type="predicted"/>
<keyword evidence="3" id="KW-1185">Reference proteome</keyword>